<accession>A0AAU7GDJ4</accession>
<gene>
    <name evidence="2" type="ORF">AAME72_18430</name>
</gene>
<dbReference type="AlphaFoldDB" id="A0AAU7GDJ4"/>
<sequence length="446" mass="47536">MTHLTRRSLLSLGMAAGATALLAGCSTPGTGTANSAPLIRPAASGEKITLTYWAWLKDLQKVADVWNASHPDVQVEAVWIPGGNQGGYQKLYSALAAGGGPDIAQVELRSVPEFMLVGGLVDLSRYGANDYADRYDPTLWSQVSYVDGVYAIPQDSGPMALYHRPDLFEKVGAPVPSTWDDWAAAGAELKKGGVFIDAFNYSDPSWFAAIAGQAGASWLKVDGDRWVIDMTDDATMQVARFFDRAIDAGILQTGYGDFSSGWFASAAKDGIAACATASWGDALLEGVAGGEGKWRVAPLPRWGSGGYGSSALGGSTAAVLANSRHPKEALEFAVWMTTSPEGIDAMIEHSGIGWSPARGEIGSSREKPSKWFGGQNYNEDVFLPASTQQNPDWSWWPITQQSFNILADGFRKKPAGLTLVDAVAQSEKAIIQAFRAKGLSIEKARS</sequence>
<reference evidence="2" key="1">
    <citation type="submission" date="2024-05" db="EMBL/GenBank/DDBJ databases">
        <title>The Natural Products Discovery Center: Release of the First 8490 Sequenced Strains for Exploring Actinobacteria Biosynthetic Diversity.</title>
        <authorList>
            <person name="Kalkreuter E."/>
            <person name="Kautsar S.A."/>
            <person name="Yang D."/>
            <person name="Bader C.D."/>
            <person name="Teijaro C.N."/>
            <person name="Fluegel L."/>
            <person name="Davis C.M."/>
            <person name="Simpson J.R."/>
            <person name="Lauterbach L."/>
            <person name="Steele A.D."/>
            <person name="Gui C."/>
            <person name="Meng S."/>
            <person name="Li G."/>
            <person name="Viehrig K."/>
            <person name="Ye F."/>
            <person name="Su P."/>
            <person name="Kiefer A.F."/>
            <person name="Nichols A."/>
            <person name="Cepeda A.J."/>
            <person name="Yan W."/>
            <person name="Fan B."/>
            <person name="Jiang Y."/>
            <person name="Adhikari A."/>
            <person name="Zheng C.-J."/>
            <person name="Schuster L."/>
            <person name="Cowan T.M."/>
            <person name="Smanski M.J."/>
            <person name="Chevrette M.G."/>
            <person name="de Carvalho L.P.S."/>
            <person name="Shen B."/>
        </authorList>
    </citation>
    <scope>NUCLEOTIDE SEQUENCE</scope>
    <source>
        <strain evidence="2">NPDC080035</strain>
    </source>
</reference>
<dbReference type="PROSITE" id="PS51257">
    <property type="entry name" value="PROKAR_LIPOPROTEIN"/>
    <property type="match status" value="1"/>
</dbReference>
<dbReference type="Gene3D" id="3.40.190.10">
    <property type="entry name" value="Periplasmic binding protein-like II"/>
    <property type="match status" value="1"/>
</dbReference>
<feature type="chain" id="PRO_5043829006" evidence="1">
    <location>
        <begin position="24"/>
        <end position="446"/>
    </location>
</feature>
<dbReference type="InterPro" id="IPR050490">
    <property type="entry name" value="Bact_solute-bd_prot1"/>
</dbReference>
<dbReference type="SUPFAM" id="SSF53850">
    <property type="entry name" value="Periplasmic binding protein-like II"/>
    <property type="match status" value="1"/>
</dbReference>
<evidence type="ECO:0000256" key="1">
    <source>
        <dbReference type="SAM" id="SignalP"/>
    </source>
</evidence>
<dbReference type="PROSITE" id="PS51318">
    <property type="entry name" value="TAT"/>
    <property type="match status" value="1"/>
</dbReference>
<protein>
    <submittedName>
        <fullName evidence="2">Extracellular solute-binding protein</fullName>
    </submittedName>
</protein>
<dbReference type="InterPro" id="IPR006059">
    <property type="entry name" value="SBP"/>
</dbReference>
<dbReference type="InterPro" id="IPR006311">
    <property type="entry name" value="TAT_signal"/>
</dbReference>
<dbReference type="RefSeq" id="WP_348787979.1">
    <property type="nucleotide sequence ID" value="NZ_CP157390.1"/>
</dbReference>
<dbReference type="EMBL" id="CP157390">
    <property type="protein sequence ID" value="XBM48019.1"/>
    <property type="molecule type" value="Genomic_DNA"/>
</dbReference>
<dbReference type="PANTHER" id="PTHR43649">
    <property type="entry name" value="ARABINOSE-BINDING PROTEIN-RELATED"/>
    <property type="match status" value="1"/>
</dbReference>
<evidence type="ECO:0000313" key="2">
    <source>
        <dbReference type="EMBL" id="XBM48019.1"/>
    </source>
</evidence>
<organism evidence="2">
    <name type="scientific">Leifsonia sp. NPDC080035</name>
    <dbReference type="NCBI Taxonomy" id="3143936"/>
    <lineage>
        <taxon>Bacteria</taxon>
        <taxon>Bacillati</taxon>
        <taxon>Actinomycetota</taxon>
        <taxon>Actinomycetes</taxon>
        <taxon>Micrococcales</taxon>
        <taxon>Microbacteriaceae</taxon>
        <taxon>Leifsonia</taxon>
    </lineage>
</organism>
<proteinExistence type="predicted"/>
<dbReference type="Pfam" id="PF01547">
    <property type="entry name" value="SBP_bac_1"/>
    <property type="match status" value="1"/>
</dbReference>
<name>A0AAU7GDJ4_9MICO</name>
<keyword evidence="1" id="KW-0732">Signal</keyword>
<feature type="signal peptide" evidence="1">
    <location>
        <begin position="1"/>
        <end position="23"/>
    </location>
</feature>
<dbReference type="PANTHER" id="PTHR43649:SF12">
    <property type="entry name" value="DIACETYLCHITOBIOSE BINDING PROTEIN DASA"/>
    <property type="match status" value="1"/>
</dbReference>